<name>A0ABS2D2M2_9SPHN</name>
<comment type="caution">
    <text evidence="1">The sequence shown here is derived from an EMBL/GenBank/DDBJ whole genome shotgun (WGS) entry which is preliminary data.</text>
</comment>
<proteinExistence type="predicted"/>
<reference evidence="1 2" key="1">
    <citation type="submission" date="2020-12" db="EMBL/GenBank/DDBJ databases">
        <title>Sphingomonas sp.</title>
        <authorList>
            <person name="Kim M.K."/>
        </authorList>
    </citation>
    <scope>NUCLEOTIDE SEQUENCE [LARGE SCALE GENOMIC DNA]</scope>
    <source>
        <strain evidence="1 2">BT552</strain>
    </source>
</reference>
<evidence type="ECO:0000313" key="1">
    <source>
        <dbReference type="EMBL" id="MBM6575181.1"/>
    </source>
</evidence>
<accession>A0ABS2D2M2</accession>
<dbReference type="Proteomes" id="UP000763641">
    <property type="component" value="Unassembled WGS sequence"/>
</dbReference>
<gene>
    <name evidence="1" type="ORF">ILT43_02265</name>
</gene>
<evidence type="ECO:0000313" key="2">
    <source>
        <dbReference type="Proteomes" id="UP000763641"/>
    </source>
</evidence>
<protein>
    <recommendedName>
        <fullName evidence="3">WYL domain-containing protein</fullName>
    </recommendedName>
</protein>
<dbReference type="EMBL" id="JAFEMC010000001">
    <property type="protein sequence ID" value="MBM6575181.1"/>
    <property type="molecule type" value="Genomic_DNA"/>
</dbReference>
<dbReference type="RefSeq" id="WP_204193814.1">
    <property type="nucleotide sequence ID" value="NZ_JAFEMC010000001.1"/>
</dbReference>
<sequence>MTIERPAADAGPPPSPATIFEAIVKRQCVAAIYNRGEVTLAPHMIYTRHDELYVDATTLERDGKPPKEEKMGTFKLAGLASLRLTPRRFTPSALFVPSDPKYRDVALMGVEID</sequence>
<keyword evidence="2" id="KW-1185">Reference proteome</keyword>
<organism evidence="1 2">
    <name type="scientific">Sphingomonas longa</name>
    <dbReference type="NCBI Taxonomy" id="2778730"/>
    <lineage>
        <taxon>Bacteria</taxon>
        <taxon>Pseudomonadati</taxon>
        <taxon>Pseudomonadota</taxon>
        <taxon>Alphaproteobacteria</taxon>
        <taxon>Sphingomonadales</taxon>
        <taxon>Sphingomonadaceae</taxon>
        <taxon>Sphingomonas</taxon>
    </lineage>
</organism>
<evidence type="ECO:0008006" key="3">
    <source>
        <dbReference type="Google" id="ProtNLM"/>
    </source>
</evidence>